<reference evidence="2 3" key="1">
    <citation type="submission" date="2018-10" db="EMBL/GenBank/DDBJ databases">
        <title>Isolation of pseudouridimycin from Streptomyces albus DSM 40763.</title>
        <authorList>
            <person name="Rosenqvist P."/>
            <person name="Metsae-Ketelae M."/>
            <person name="Virta P."/>
        </authorList>
    </citation>
    <scope>NUCLEOTIDE SEQUENCE [LARGE SCALE GENOMIC DNA]</scope>
    <source>
        <strain evidence="2 3">DSM 40763</strain>
    </source>
</reference>
<protein>
    <submittedName>
        <fullName evidence="2">Uncharacterized protein</fullName>
    </submittedName>
</protein>
<feature type="compositionally biased region" description="Low complexity" evidence="1">
    <location>
        <begin position="22"/>
        <end position="31"/>
    </location>
</feature>
<dbReference type="Proteomes" id="UP000298111">
    <property type="component" value="Unassembled WGS sequence"/>
</dbReference>
<dbReference type="EMBL" id="RCIY01000062">
    <property type="protein sequence ID" value="TGG82402.1"/>
    <property type="molecule type" value="Genomic_DNA"/>
</dbReference>
<sequence length="173" mass="18334">MTASPQAQPRPPQQAVDGSSLPATAASAQAAPVPPACQEMIFKTKEKFPTTRYTVPDEPWNALLGAMGNLTPAEQAELTETACAAWNRWAAANGPTVATDLDNRYRNAAPPACNKFTVSTLGAIKKYAPGVPAATRRLEKVVKKVWTEAMTKLSTSAPDAACRTAYSAAKTGW</sequence>
<gene>
    <name evidence="2" type="ORF">D8771_17385</name>
</gene>
<feature type="region of interest" description="Disordered" evidence="1">
    <location>
        <begin position="1"/>
        <end position="32"/>
    </location>
</feature>
<evidence type="ECO:0000256" key="1">
    <source>
        <dbReference type="SAM" id="MobiDB-lite"/>
    </source>
</evidence>
<dbReference type="AlphaFoldDB" id="A0A6C1CCZ5"/>
<comment type="caution">
    <text evidence="2">The sequence shown here is derived from an EMBL/GenBank/DDBJ whole genome shotgun (WGS) entry which is preliminary data.</text>
</comment>
<organism evidence="2 3">
    <name type="scientific">Streptomyces albus</name>
    <dbReference type="NCBI Taxonomy" id="1888"/>
    <lineage>
        <taxon>Bacteria</taxon>
        <taxon>Bacillati</taxon>
        <taxon>Actinomycetota</taxon>
        <taxon>Actinomycetes</taxon>
        <taxon>Kitasatosporales</taxon>
        <taxon>Streptomycetaceae</taxon>
        <taxon>Streptomyces</taxon>
    </lineage>
</organism>
<evidence type="ECO:0000313" key="2">
    <source>
        <dbReference type="EMBL" id="TGG82402.1"/>
    </source>
</evidence>
<evidence type="ECO:0000313" key="3">
    <source>
        <dbReference type="Proteomes" id="UP000298111"/>
    </source>
</evidence>
<proteinExistence type="predicted"/>
<accession>A0A6C1CCZ5</accession>
<name>A0A6C1CCZ5_9ACTN</name>